<dbReference type="SUPFAM" id="SSF56219">
    <property type="entry name" value="DNase I-like"/>
    <property type="match status" value="1"/>
</dbReference>
<evidence type="ECO:0000313" key="2">
    <source>
        <dbReference type="EMBL" id="JAS58956.1"/>
    </source>
</evidence>
<accession>A0A1B6G950</accession>
<dbReference type="PANTHER" id="PTHR36688:SF1">
    <property type="entry name" value="ENDONUCLEASE_EXONUCLEASE_PHOSPHATASE DOMAIN-CONTAINING PROTEIN"/>
    <property type="match status" value="1"/>
</dbReference>
<dbReference type="Gene3D" id="3.60.10.10">
    <property type="entry name" value="Endonuclease/exonuclease/phosphatase"/>
    <property type="match status" value="1"/>
</dbReference>
<proteinExistence type="predicted"/>
<name>A0A1B6G950_9HEMI</name>
<feature type="non-terminal residue" evidence="2">
    <location>
        <position position="1"/>
    </location>
</feature>
<evidence type="ECO:0000259" key="1">
    <source>
        <dbReference type="Pfam" id="PF14529"/>
    </source>
</evidence>
<sequence>VVHESSADDVFVLAVKVAETTIVNVYKPPNNSWQDNVLPIFEHPVLYVGDFNSHHSEWGYSSDDANGLSLVEWAVNNNIFLVYNAKDNSTFFSARWQRGYSPDLCFCSCDRSLKPMSVRRKVLGVFPHSQHRPVLISVGIQIPLVRSFPRPRWNFNKADWEAYTTKLEDGIRFIPSDLDSYDRFTGLLLATAKNCIPRGFRKTYIPGWSQECEDLYTEFVNSGDSDTADLLLNSLDNARREKWVKTVETMNFTRSSRRAWSILRKLSIGASSSQSPSNHPDPSDIAKRIVGLSKSERLRSDRQVSYKFNELRTCQQAPLEVTSPFGRKSWTARSPQCLSVRLLVWMGSSQNLL</sequence>
<dbReference type="AlphaFoldDB" id="A0A1B6G950"/>
<dbReference type="InterPro" id="IPR005135">
    <property type="entry name" value="Endo/exonuclease/phosphatase"/>
</dbReference>
<dbReference type="EMBL" id="GECZ01010813">
    <property type="protein sequence ID" value="JAS58956.1"/>
    <property type="molecule type" value="Transcribed_RNA"/>
</dbReference>
<reference evidence="2" key="1">
    <citation type="submission" date="2015-11" db="EMBL/GenBank/DDBJ databases">
        <title>De novo transcriptome assembly of four potential Pierce s Disease insect vectors from Arizona vineyards.</title>
        <authorList>
            <person name="Tassone E.E."/>
        </authorList>
    </citation>
    <scope>NUCLEOTIDE SEQUENCE</scope>
</reference>
<dbReference type="Pfam" id="PF14529">
    <property type="entry name" value="Exo_endo_phos_2"/>
    <property type="match status" value="1"/>
</dbReference>
<feature type="domain" description="Endonuclease/exonuclease/phosphatase" evidence="1">
    <location>
        <begin position="21"/>
        <end position="112"/>
    </location>
</feature>
<feature type="non-terminal residue" evidence="2">
    <location>
        <position position="353"/>
    </location>
</feature>
<organism evidence="2">
    <name type="scientific">Cuerna arida</name>
    <dbReference type="NCBI Taxonomy" id="1464854"/>
    <lineage>
        <taxon>Eukaryota</taxon>
        <taxon>Metazoa</taxon>
        <taxon>Ecdysozoa</taxon>
        <taxon>Arthropoda</taxon>
        <taxon>Hexapoda</taxon>
        <taxon>Insecta</taxon>
        <taxon>Pterygota</taxon>
        <taxon>Neoptera</taxon>
        <taxon>Paraneoptera</taxon>
        <taxon>Hemiptera</taxon>
        <taxon>Auchenorrhyncha</taxon>
        <taxon>Membracoidea</taxon>
        <taxon>Cicadellidae</taxon>
        <taxon>Cicadellinae</taxon>
        <taxon>Proconiini</taxon>
        <taxon>Cuerna</taxon>
    </lineage>
</organism>
<dbReference type="GO" id="GO:0003824">
    <property type="term" value="F:catalytic activity"/>
    <property type="evidence" value="ECO:0007669"/>
    <property type="project" value="InterPro"/>
</dbReference>
<dbReference type="PANTHER" id="PTHR36688">
    <property type="entry name" value="ENDO/EXONUCLEASE/PHOSPHATASE DOMAIN-CONTAINING PROTEIN"/>
    <property type="match status" value="1"/>
</dbReference>
<dbReference type="InterPro" id="IPR052560">
    <property type="entry name" value="RdDP_mobile_element"/>
</dbReference>
<protein>
    <recommendedName>
        <fullName evidence="1">Endonuclease/exonuclease/phosphatase domain-containing protein</fullName>
    </recommendedName>
</protein>
<gene>
    <name evidence="2" type="ORF">g.10607</name>
</gene>
<dbReference type="InterPro" id="IPR036691">
    <property type="entry name" value="Endo/exonu/phosph_ase_sf"/>
</dbReference>